<proteinExistence type="predicted"/>
<dbReference type="AlphaFoldDB" id="A0AAJ0LYU4"/>
<dbReference type="InterPro" id="IPR051478">
    <property type="entry name" value="Beta-lactamase-like_AB/R"/>
</dbReference>
<evidence type="ECO:0000256" key="1">
    <source>
        <dbReference type="SAM" id="SignalP"/>
    </source>
</evidence>
<dbReference type="InterPro" id="IPR058664">
    <property type="entry name" value="ARB_00930-like_C"/>
</dbReference>
<evidence type="ECO:0000313" key="4">
    <source>
        <dbReference type="EMBL" id="KAK3302747.1"/>
    </source>
</evidence>
<dbReference type="PANTHER" id="PTHR22935:SF97">
    <property type="entry name" value="BETA-LACTAMASE-RELATED DOMAIN-CONTAINING PROTEIN"/>
    <property type="match status" value="1"/>
</dbReference>
<dbReference type="RefSeq" id="XP_062718527.1">
    <property type="nucleotide sequence ID" value="XM_062865584.1"/>
</dbReference>
<keyword evidence="5" id="KW-1185">Reference proteome</keyword>
<reference evidence="4" key="1">
    <citation type="journal article" date="2023" name="Mol. Phylogenet. Evol.">
        <title>Genome-scale phylogeny and comparative genomics of the fungal order Sordariales.</title>
        <authorList>
            <person name="Hensen N."/>
            <person name="Bonometti L."/>
            <person name="Westerberg I."/>
            <person name="Brannstrom I.O."/>
            <person name="Guillou S."/>
            <person name="Cros-Aarteil S."/>
            <person name="Calhoun S."/>
            <person name="Haridas S."/>
            <person name="Kuo A."/>
            <person name="Mondo S."/>
            <person name="Pangilinan J."/>
            <person name="Riley R."/>
            <person name="LaButti K."/>
            <person name="Andreopoulos B."/>
            <person name="Lipzen A."/>
            <person name="Chen C."/>
            <person name="Yan M."/>
            <person name="Daum C."/>
            <person name="Ng V."/>
            <person name="Clum A."/>
            <person name="Steindorff A."/>
            <person name="Ohm R.A."/>
            <person name="Martin F."/>
            <person name="Silar P."/>
            <person name="Natvig D.O."/>
            <person name="Lalanne C."/>
            <person name="Gautier V."/>
            <person name="Ament-Velasquez S.L."/>
            <person name="Kruys A."/>
            <person name="Hutchinson M.I."/>
            <person name="Powell A.J."/>
            <person name="Barry K."/>
            <person name="Miller A.N."/>
            <person name="Grigoriev I.V."/>
            <person name="Debuchy R."/>
            <person name="Gladieux P."/>
            <person name="Hiltunen Thoren M."/>
            <person name="Johannesson H."/>
        </authorList>
    </citation>
    <scope>NUCLEOTIDE SEQUENCE</scope>
    <source>
        <strain evidence="4">CBS 333.67</strain>
    </source>
</reference>
<dbReference type="InterPro" id="IPR001466">
    <property type="entry name" value="Beta-lactam-related"/>
</dbReference>
<feature type="domain" description="Beta-lactamase-related" evidence="2">
    <location>
        <begin position="99"/>
        <end position="403"/>
    </location>
</feature>
<dbReference type="SUPFAM" id="SSF56601">
    <property type="entry name" value="beta-lactamase/transpeptidase-like"/>
    <property type="match status" value="1"/>
</dbReference>
<comment type="caution">
    <text evidence="4">The sequence shown here is derived from an EMBL/GenBank/DDBJ whole genome shotgun (WGS) entry which is preliminary data.</text>
</comment>
<dbReference type="Pfam" id="PF26335">
    <property type="entry name" value="ARB_00930_C"/>
    <property type="match status" value="1"/>
</dbReference>
<dbReference type="InterPro" id="IPR012338">
    <property type="entry name" value="Beta-lactam/transpept-like"/>
</dbReference>
<dbReference type="PANTHER" id="PTHR22935">
    <property type="entry name" value="PENICILLIN-BINDING PROTEIN"/>
    <property type="match status" value="1"/>
</dbReference>
<evidence type="ECO:0000259" key="2">
    <source>
        <dbReference type="Pfam" id="PF00144"/>
    </source>
</evidence>
<organism evidence="4 5">
    <name type="scientific">Chaetomium strumarium</name>
    <dbReference type="NCBI Taxonomy" id="1170767"/>
    <lineage>
        <taxon>Eukaryota</taxon>
        <taxon>Fungi</taxon>
        <taxon>Dikarya</taxon>
        <taxon>Ascomycota</taxon>
        <taxon>Pezizomycotina</taxon>
        <taxon>Sordariomycetes</taxon>
        <taxon>Sordariomycetidae</taxon>
        <taxon>Sordariales</taxon>
        <taxon>Chaetomiaceae</taxon>
        <taxon>Chaetomium</taxon>
    </lineage>
</organism>
<feature type="chain" id="PRO_5042480896" evidence="1">
    <location>
        <begin position="23"/>
        <end position="577"/>
    </location>
</feature>
<protein>
    <submittedName>
        <fullName evidence="4">Beta-lactamase/transpeptidase-like protein</fullName>
    </submittedName>
</protein>
<dbReference type="Gene3D" id="3.40.710.10">
    <property type="entry name" value="DD-peptidase/beta-lactamase superfamily"/>
    <property type="match status" value="1"/>
</dbReference>
<feature type="signal peptide" evidence="1">
    <location>
        <begin position="1"/>
        <end position="22"/>
    </location>
</feature>
<accession>A0AAJ0LYU4</accession>
<dbReference type="GeneID" id="87884413"/>
<dbReference type="Pfam" id="PF00144">
    <property type="entry name" value="Beta-lactamase"/>
    <property type="match status" value="1"/>
</dbReference>
<reference evidence="4" key="2">
    <citation type="submission" date="2023-06" db="EMBL/GenBank/DDBJ databases">
        <authorList>
            <consortium name="Lawrence Berkeley National Laboratory"/>
            <person name="Mondo S.J."/>
            <person name="Hensen N."/>
            <person name="Bonometti L."/>
            <person name="Westerberg I."/>
            <person name="Brannstrom I.O."/>
            <person name="Guillou S."/>
            <person name="Cros-Aarteil S."/>
            <person name="Calhoun S."/>
            <person name="Haridas S."/>
            <person name="Kuo A."/>
            <person name="Pangilinan J."/>
            <person name="Riley R."/>
            <person name="Labutti K."/>
            <person name="Andreopoulos B."/>
            <person name="Lipzen A."/>
            <person name="Chen C."/>
            <person name="Yanf M."/>
            <person name="Daum C."/>
            <person name="Ng V."/>
            <person name="Clum A."/>
            <person name="Steindorff A."/>
            <person name="Ohm R."/>
            <person name="Martin F."/>
            <person name="Silar P."/>
            <person name="Natvig D."/>
            <person name="Lalanne C."/>
            <person name="Gautier V."/>
            <person name="Ament-Velasquez S.L."/>
            <person name="Kruys A."/>
            <person name="Hutchinson M.I."/>
            <person name="Powell A.J."/>
            <person name="Barry K."/>
            <person name="Miller A.N."/>
            <person name="Grigoriev I.V."/>
            <person name="Debuchy R."/>
            <person name="Gladieux P."/>
            <person name="Thoren M.H."/>
            <person name="Johannesson H."/>
        </authorList>
    </citation>
    <scope>NUCLEOTIDE SEQUENCE</scope>
    <source>
        <strain evidence="4">CBS 333.67</strain>
    </source>
</reference>
<evidence type="ECO:0000259" key="3">
    <source>
        <dbReference type="Pfam" id="PF26335"/>
    </source>
</evidence>
<keyword evidence="1" id="KW-0732">Signal</keyword>
<feature type="domain" description="Beta-lactamase-like ARB-00930-like C-terminal" evidence="3">
    <location>
        <begin position="426"/>
        <end position="574"/>
    </location>
</feature>
<dbReference type="EMBL" id="JAUDZG010000007">
    <property type="protein sequence ID" value="KAK3302747.1"/>
    <property type="molecule type" value="Genomic_DNA"/>
</dbReference>
<sequence>MGPFFLRTALIVVGLASTLSYAQHCPLLGPAYPAATDVTSPALVAAKTKFDEALASSAEVDQDRVWFAIEVYSSKSKDATPIYRHFNTPPAQNSSVSVTVGPDTVFRIHSISKVITVYAMLAKLSYKYWHEPVTKYVPELAGSPARDVVNDVDWSEVTLGSLAGQISGISRDYALGDASTVLPSVPGLRKLEDHEFVRCGSPPHAPCSRADAFKHILQTWPSALSYRTPNYSNMAFQILAYAVENITGMPFPDLVTEQLLKPLNLSRTYLSQPSDDTNAVVWDGWDIDFGEEAPMGGYYSSLNDLTTIGRSILNSTILSPLDTRQWLKPITHTSSLRFSMGSPWEIIRASVPVRTDAAGPASKTTRNVDFYTKQGGGDTYTSLLGLSPDHDVGVSILTAGPVSGATMIAIRELFVDIWLPAAEQAARDQAVTDLVGNYTLGPENDTATFSVAEVSIDPDEPAVFVSKLISNGTDVMALLRANTNNIVGDGEMRMWLYPMGLVSKKSSGGKTRTAFRGVVGLAGKPAAVDGCGSWAEGDRLRWGNYPADLVIFETGADGKAKGLEVPILGATLKRDGH</sequence>
<evidence type="ECO:0000313" key="5">
    <source>
        <dbReference type="Proteomes" id="UP001273166"/>
    </source>
</evidence>
<name>A0AAJ0LYU4_9PEZI</name>
<dbReference type="Proteomes" id="UP001273166">
    <property type="component" value="Unassembled WGS sequence"/>
</dbReference>
<gene>
    <name evidence="4" type="ORF">B0T15DRAFT_423029</name>
</gene>